<dbReference type="SUPFAM" id="SSF64268">
    <property type="entry name" value="PX domain"/>
    <property type="match status" value="1"/>
</dbReference>
<feature type="region of interest" description="Disordered" evidence="2">
    <location>
        <begin position="1"/>
        <end position="35"/>
    </location>
</feature>
<dbReference type="InParanoid" id="I7MM50"/>
<dbReference type="Proteomes" id="UP000009168">
    <property type="component" value="Unassembled WGS sequence"/>
</dbReference>
<evidence type="ECO:0000256" key="2">
    <source>
        <dbReference type="SAM" id="MobiDB-lite"/>
    </source>
</evidence>
<feature type="domain" description="PX" evidence="3">
    <location>
        <begin position="193"/>
        <end position="318"/>
    </location>
</feature>
<dbReference type="Gene3D" id="3.30.1520.10">
    <property type="entry name" value="Phox-like domain"/>
    <property type="match status" value="1"/>
</dbReference>
<dbReference type="EMBL" id="GG662464">
    <property type="protein sequence ID" value="EAS03968.2"/>
    <property type="molecule type" value="Genomic_DNA"/>
</dbReference>
<feature type="coiled-coil region" evidence="1">
    <location>
        <begin position="450"/>
        <end position="495"/>
    </location>
</feature>
<evidence type="ECO:0000313" key="4">
    <source>
        <dbReference type="EMBL" id="EAS03968.2"/>
    </source>
</evidence>
<proteinExistence type="predicted"/>
<sequence length="606" mass="72117">MDEVKDPDQWIQIDESNFSDIDLSQESDSQENQQANVDSQNINYNEQNLNEDKYIDLGYQLNNRDENNKVGEAHEQYIQGSFGYQENNYNNQNFNPFLSPSYVEDENVQIKNYQPQSSRINQNLEHSVFEQTSYNQLEQSQLQSSFLNTSILQLQQKQVNYLDSSLLPDFMSKSHIDKLNRGNFIISIQKKKTVYQINISSFQKIQNQYTSYVVYIINSSWSDSSQEIKHTVKRRFNEFKNLNQYVSKKFMGNVQPSFPLPTIQETILPVIKLIKDEQNYLEDRQKKLETYLKKLAQCDFILDNEVFEKFLSSQDEFNEIYDEKKEQPTLTQQYLTTFQEMYRNIKSLIYQQEIPYLSIEDQDQQDQLRNQIKQIQETKNILIVLINEIQKTPYEELEQYLKNGENAAEIEITQLDQQNMNFQQNFLSEFYKKYSIQSEKRITNQLSQFLEEIIDQFNDAEKSYENFMTERNNLIQQLSKEKEKEKVNVQNDENTQPNQQDAQINEIKYLMENTHIKVIKAHDNNEVQQDNSDNDNEQMQQGNQILTTKCNLQSAGKNLIQEFSILLTIKYPSKFSQFNDKVRFCYLNHYKQEIQLYEEVLNPLLF</sequence>
<dbReference type="GeneID" id="7845309"/>
<dbReference type="InterPro" id="IPR036871">
    <property type="entry name" value="PX_dom_sf"/>
</dbReference>
<keyword evidence="5" id="KW-1185">Reference proteome</keyword>
<organism evidence="4 5">
    <name type="scientific">Tetrahymena thermophila (strain SB210)</name>
    <dbReference type="NCBI Taxonomy" id="312017"/>
    <lineage>
        <taxon>Eukaryota</taxon>
        <taxon>Sar</taxon>
        <taxon>Alveolata</taxon>
        <taxon>Ciliophora</taxon>
        <taxon>Intramacronucleata</taxon>
        <taxon>Oligohymenophorea</taxon>
        <taxon>Hymenostomatida</taxon>
        <taxon>Tetrahymenina</taxon>
        <taxon>Tetrahymenidae</taxon>
        <taxon>Tetrahymena</taxon>
    </lineage>
</organism>
<reference evidence="5" key="1">
    <citation type="journal article" date="2006" name="PLoS Biol.">
        <title>Macronuclear genome sequence of the ciliate Tetrahymena thermophila, a model eukaryote.</title>
        <authorList>
            <person name="Eisen J.A."/>
            <person name="Coyne R.S."/>
            <person name="Wu M."/>
            <person name="Wu D."/>
            <person name="Thiagarajan M."/>
            <person name="Wortman J.R."/>
            <person name="Badger J.H."/>
            <person name="Ren Q."/>
            <person name="Amedeo P."/>
            <person name="Jones K.M."/>
            <person name="Tallon L.J."/>
            <person name="Delcher A.L."/>
            <person name="Salzberg S.L."/>
            <person name="Silva J.C."/>
            <person name="Haas B.J."/>
            <person name="Majoros W.H."/>
            <person name="Farzad M."/>
            <person name="Carlton J.M."/>
            <person name="Smith R.K. Jr."/>
            <person name="Garg J."/>
            <person name="Pearlman R.E."/>
            <person name="Karrer K.M."/>
            <person name="Sun L."/>
            <person name="Manning G."/>
            <person name="Elde N.C."/>
            <person name="Turkewitz A.P."/>
            <person name="Asai D.J."/>
            <person name="Wilkes D.E."/>
            <person name="Wang Y."/>
            <person name="Cai H."/>
            <person name="Collins K."/>
            <person name="Stewart B.A."/>
            <person name="Lee S.R."/>
            <person name="Wilamowska K."/>
            <person name="Weinberg Z."/>
            <person name="Ruzzo W.L."/>
            <person name="Wloga D."/>
            <person name="Gaertig J."/>
            <person name="Frankel J."/>
            <person name="Tsao C.-C."/>
            <person name="Gorovsky M.A."/>
            <person name="Keeling P.J."/>
            <person name="Waller R.F."/>
            <person name="Patron N.J."/>
            <person name="Cherry J.M."/>
            <person name="Stover N.A."/>
            <person name="Krieger C.J."/>
            <person name="del Toro C."/>
            <person name="Ryder H.F."/>
            <person name="Williamson S.C."/>
            <person name="Barbeau R.A."/>
            <person name="Hamilton E.P."/>
            <person name="Orias E."/>
        </authorList>
    </citation>
    <scope>NUCLEOTIDE SEQUENCE [LARGE SCALE GENOMIC DNA]</scope>
    <source>
        <strain evidence="5">SB210</strain>
    </source>
</reference>
<evidence type="ECO:0000313" key="5">
    <source>
        <dbReference type="Proteomes" id="UP000009168"/>
    </source>
</evidence>
<gene>
    <name evidence="4" type="ORF">TTHERM_00457060</name>
</gene>
<dbReference type="OrthoDB" id="120967at2759"/>
<evidence type="ECO:0000259" key="3">
    <source>
        <dbReference type="PROSITE" id="PS50195"/>
    </source>
</evidence>
<dbReference type="RefSeq" id="XP_001024213.2">
    <property type="nucleotide sequence ID" value="XM_001024213.3"/>
</dbReference>
<protein>
    <submittedName>
        <fullName evidence="4">PX-SNX-like domain protein</fullName>
    </submittedName>
</protein>
<dbReference type="CDD" id="cd06093">
    <property type="entry name" value="PX_domain"/>
    <property type="match status" value="1"/>
</dbReference>
<keyword evidence="1" id="KW-0175">Coiled coil</keyword>
<dbReference type="SMART" id="SM00312">
    <property type="entry name" value="PX"/>
    <property type="match status" value="1"/>
</dbReference>
<dbReference type="GO" id="GO:0035091">
    <property type="term" value="F:phosphatidylinositol binding"/>
    <property type="evidence" value="ECO:0007669"/>
    <property type="project" value="InterPro"/>
</dbReference>
<evidence type="ECO:0000256" key="1">
    <source>
        <dbReference type="SAM" id="Coils"/>
    </source>
</evidence>
<name>I7MM50_TETTS</name>
<accession>I7MM50</accession>
<dbReference type="Pfam" id="PF00787">
    <property type="entry name" value="PX"/>
    <property type="match status" value="1"/>
</dbReference>
<dbReference type="PROSITE" id="PS50195">
    <property type="entry name" value="PX"/>
    <property type="match status" value="1"/>
</dbReference>
<dbReference type="KEGG" id="tet:TTHERM_00457060"/>
<dbReference type="AlphaFoldDB" id="I7MM50"/>
<dbReference type="InterPro" id="IPR001683">
    <property type="entry name" value="PX_dom"/>
</dbReference>